<dbReference type="GeneID" id="95765916"/>
<gene>
    <name evidence="4" type="ORF">GGQ86_005291</name>
    <name evidence="3" type="ORF">XFLAVUS301_51470</name>
</gene>
<organism evidence="3 5">
    <name type="scientific">Xanthobacter flavus</name>
    <dbReference type="NCBI Taxonomy" id="281"/>
    <lineage>
        <taxon>Bacteria</taxon>
        <taxon>Pseudomonadati</taxon>
        <taxon>Pseudomonadota</taxon>
        <taxon>Alphaproteobacteria</taxon>
        <taxon>Hyphomicrobiales</taxon>
        <taxon>Xanthobacteraceae</taxon>
        <taxon>Xanthobacter</taxon>
    </lineage>
</organism>
<dbReference type="GO" id="GO:0051536">
    <property type="term" value="F:iron-sulfur cluster binding"/>
    <property type="evidence" value="ECO:0007669"/>
    <property type="project" value="InterPro"/>
</dbReference>
<dbReference type="AlphaFoldDB" id="A0A9W6FPW4"/>
<feature type="domain" description="NIF system FeS cluster assembly NifU C-terminal" evidence="2">
    <location>
        <begin position="21"/>
        <end position="83"/>
    </location>
</feature>
<feature type="compositionally biased region" description="Pro residues" evidence="1">
    <location>
        <begin position="123"/>
        <end position="133"/>
    </location>
</feature>
<reference evidence="4 6" key="2">
    <citation type="submission" date="2023-07" db="EMBL/GenBank/DDBJ databases">
        <title>Genomic Encyclopedia of Type Strains, Phase IV (KMG-IV): sequencing the most valuable type-strain genomes for metagenomic binning, comparative biology and taxonomic classification.</title>
        <authorList>
            <person name="Goeker M."/>
        </authorList>
    </citation>
    <scope>NUCLEOTIDE SEQUENCE [LARGE SCALE GENOMIC DNA]</scope>
    <source>
        <strain evidence="4 6">DSM 338</strain>
    </source>
</reference>
<dbReference type="Pfam" id="PF01106">
    <property type="entry name" value="NifU"/>
    <property type="match status" value="1"/>
</dbReference>
<dbReference type="SUPFAM" id="SSF117916">
    <property type="entry name" value="Fe-S cluster assembly (FSCA) domain-like"/>
    <property type="match status" value="1"/>
</dbReference>
<dbReference type="Proteomes" id="UP001144397">
    <property type="component" value="Unassembled WGS sequence"/>
</dbReference>
<evidence type="ECO:0000313" key="6">
    <source>
        <dbReference type="Proteomes" id="UP001245370"/>
    </source>
</evidence>
<evidence type="ECO:0000313" key="4">
    <source>
        <dbReference type="EMBL" id="MDR6336787.1"/>
    </source>
</evidence>
<dbReference type="RefSeq" id="WP_169124962.1">
    <property type="nucleotide sequence ID" value="NZ_BSDO01000017.1"/>
</dbReference>
<dbReference type="GO" id="GO:0005506">
    <property type="term" value="F:iron ion binding"/>
    <property type="evidence" value="ECO:0007669"/>
    <property type="project" value="InterPro"/>
</dbReference>
<dbReference type="EMBL" id="BSDO01000017">
    <property type="protein sequence ID" value="GLI25473.1"/>
    <property type="molecule type" value="Genomic_DNA"/>
</dbReference>
<dbReference type="InterPro" id="IPR034904">
    <property type="entry name" value="FSCA_dom_sf"/>
</dbReference>
<dbReference type="Proteomes" id="UP001245370">
    <property type="component" value="Unassembled WGS sequence"/>
</dbReference>
<sequence length="133" mass="13841">MLAETEAPAPLSREAHREAIIREVIEEIRPNLIRDGGDCELVEIDGTKVMVKMTGACVFCKLASETIEGIQSKIVERLGELIRLIPVAGAQNKPLVSLKGPGPALSAAPKPAAPKPAAAAPAVPAPAAPSPIR</sequence>
<feature type="region of interest" description="Disordered" evidence="1">
    <location>
        <begin position="99"/>
        <end position="133"/>
    </location>
</feature>
<evidence type="ECO:0000313" key="3">
    <source>
        <dbReference type="EMBL" id="GLI25473.1"/>
    </source>
</evidence>
<evidence type="ECO:0000256" key="1">
    <source>
        <dbReference type="SAM" id="MobiDB-lite"/>
    </source>
</evidence>
<keyword evidence="6" id="KW-1185">Reference proteome</keyword>
<dbReference type="GO" id="GO:0016226">
    <property type="term" value="P:iron-sulfur cluster assembly"/>
    <property type="evidence" value="ECO:0007669"/>
    <property type="project" value="InterPro"/>
</dbReference>
<evidence type="ECO:0000259" key="2">
    <source>
        <dbReference type="Pfam" id="PF01106"/>
    </source>
</evidence>
<dbReference type="EMBL" id="JAVDPY010000017">
    <property type="protein sequence ID" value="MDR6336787.1"/>
    <property type="molecule type" value="Genomic_DNA"/>
</dbReference>
<dbReference type="InterPro" id="IPR001075">
    <property type="entry name" value="NIF_FeS_clus_asmbl_NifU_C"/>
</dbReference>
<evidence type="ECO:0000313" key="5">
    <source>
        <dbReference type="Proteomes" id="UP001144397"/>
    </source>
</evidence>
<dbReference type="Gene3D" id="3.30.300.130">
    <property type="entry name" value="Fe-S cluster assembly (FSCA)"/>
    <property type="match status" value="1"/>
</dbReference>
<protein>
    <submittedName>
        <fullName evidence="4">Fe-S cluster biogenesis protein NfuA</fullName>
    </submittedName>
</protein>
<name>A0A9W6FPW4_XANFL</name>
<reference evidence="3" key="1">
    <citation type="submission" date="2022-12" db="EMBL/GenBank/DDBJ databases">
        <title>Reference genome sequencing for broad-spectrum identification of bacterial and archaeal isolates by mass spectrometry.</title>
        <authorList>
            <person name="Sekiguchi Y."/>
            <person name="Tourlousse D.M."/>
        </authorList>
    </citation>
    <scope>NUCLEOTIDE SEQUENCE</scope>
    <source>
        <strain evidence="3">301</strain>
    </source>
</reference>
<accession>A0A9W6FPW4</accession>
<feature type="compositionally biased region" description="Low complexity" evidence="1">
    <location>
        <begin position="99"/>
        <end position="122"/>
    </location>
</feature>
<proteinExistence type="predicted"/>
<comment type="caution">
    <text evidence="3">The sequence shown here is derived from an EMBL/GenBank/DDBJ whole genome shotgun (WGS) entry which is preliminary data.</text>
</comment>